<dbReference type="PANTHER" id="PTHR37305:SF1">
    <property type="entry name" value="MEMBRANE PROTEIN"/>
    <property type="match status" value="1"/>
</dbReference>
<sequence>MTTLATAPGVPEEPDAWEAPRAPGTPVVTFAHTLRAEWIKLRSLRSTWYTLACLLTVGLGITALSMSSAGQDYTGGTAAERAAWDPAGLSLTTYIVAQLVIAVLGILVVTSEYATGLMRTSLTATPRRHRLLAAKVVVATAVAMVAGQVLMFSSFFLGQLLLSGQHVPGAALGDPGVLSAVTGGGLYLAAIALLAVGLGTLMRATAGALATLVGIVFLVPAVSGLFPSWLQGLFDYWPTKGAAAVFTTVTDPAYPHPWLNLGGMCLGIAAVLAAAFLVFRRRDV</sequence>
<dbReference type="Proteomes" id="UP001214441">
    <property type="component" value="Unassembled WGS sequence"/>
</dbReference>
<dbReference type="Pfam" id="PF12730">
    <property type="entry name" value="ABC2_membrane_4"/>
    <property type="match status" value="1"/>
</dbReference>
<proteinExistence type="predicted"/>
<name>A0ABT6ZZ20_9ACTN</name>
<feature type="transmembrane region" description="Helical" evidence="2">
    <location>
        <begin position="258"/>
        <end position="279"/>
    </location>
</feature>
<accession>A0ABT6ZZ20</accession>
<reference evidence="3 4" key="1">
    <citation type="submission" date="2023-05" db="EMBL/GenBank/DDBJ databases">
        <title>Streptantibioticus silvisoli sp. nov., acidotolerant actinomycetes 1 from pine litter.</title>
        <authorList>
            <person name="Swiecimska M."/>
            <person name="Golinska P."/>
            <person name="Sangal V."/>
            <person name="Wachnowicz B."/>
            <person name="Goodfellow M."/>
        </authorList>
    </citation>
    <scope>NUCLEOTIDE SEQUENCE [LARGE SCALE GENOMIC DNA]</scope>
    <source>
        <strain evidence="3 4">DSM 42109</strain>
    </source>
</reference>
<feature type="transmembrane region" description="Helical" evidence="2">
    <location>
        <begin position="87"/>
        <end position="110"/>
    </location>
</feature>
<feature type="region of interest" description="Disordered" evidence="1">
    <location>
        <begin position="1"/>
        <end position="22"/>
    </location>
</feature>
<feature type="transmembrane region" description="Helical" evidence="2">
    <location>
        <begin position="131"/>
        <end position="157"/>
    </location>
</feature>
<evidence type="ECO:0000313" key="4">
    <source>
        <dbReference type="Proteomes" id="UP001214441"/>
    </source>
</evidence>
<dbReference type="RefSeq" id="WP_274046594.1">
    <property type="nucleotide sequence ID" value="NZ_JANCPR020000020.1"/>
</dbReference>
<keyword evidence="4" id="KW-1185">Reference proteome</keyword>
<keyword evidence="2" id="KW-0472">Membrane</keyword>
<dbReference type="EMBL" id="JANCPR020000020">
    <property type="protein sequence ID" value="MDJ1134317.1"/>
    <property type="molecule type" value="Genomic_DNA"/>
</dbReference>
<keyword evidence="2" id="KW-0812">Transmembrane</keyword>
<keyword evidence="2" id="KW-1133">Transmembrane helix</keyword>
<feature type="transmembrane region" description="Helical" evidence="2">
    <location>
        <begin position="177"/>
        <end position="201"/>
    </location>
</feature>
<gene>
    <name evidence="3" type="ORF">NMN56_020590</name>
</gene>
<protein>
    <submittedName>
        <fullName evidence="3">ABC transporter permease</fullName>
    </submittedName>
</protein>
<evidence type="ECO:0000313" key="3">
    <source>
        <dbReference type="EMBL" id="MDJ1134317.1"/>
    </source>
</evidence>
<evidence type="ECO:0000256" key="1">
    <source>
        <dbReference type="SAM" id="MobiDB-lite"/>
    </source>
</evidence>
<feature type="transmembrane region" description="Helical" evidence="2">
    <location>
        <begin position="208"/>
        <end position="230"/>
    </location>
</feature>
<organism evidence="3 4">
    <name type="scientific">Streptomyces iconiensis</name>
    <dbReference type="NCBI Taxonomy" id="1384038"/>
    <lineage>
        <taxon>Bacteria</taxon>
        <taxon>Bacillati</taxon>
        <taxon>Actinomycetota</taxon>
        <taxon>Actinomycetes</taxon>
        <taxon>Kitasatosporales</taxon>
        <taxon>Streptomycetaceae</taxon>
        <taxon>Streptomyces</taxon>
    </lineage>
</organism>
<comment type="caution">
    <text evidence="3">The sequence shown here is derived from an EMBL/GenBank/DDBJ whole genome shotgun (WGS) entry which is preliminary data.</text>
</comment>
<feature type="transmembrane region" description="Helical" evidence="2">
    <location>
        <begin position="48"/>
        <end position="67"/>
    </location>
</feature>
<evidence type="ECO:0000256" key="2">
    <source>
        <dbReference type="SAM" id="Phobius"/>
    </source>
</evidence>
<dbReference type="PANTHER" id="PTHR37305">
    <property type="entry name" value="INTEGRAL MEMBRANE PROTEIN-RELATED"/>
    <property type="match status" value="1"/>
</dbReference>